<dbReference type="InterPro" id="IPR011001">
    <property type="entry name" value="Saposin-like"/>
</dbReference>
<evidence type="ECO:0000259" key="2">
    <source>
        <dbReference type="PROSITE" id="PS50015"/>
    </source>
</evidence>
<dbReference type="EMBL" id="UYRX01001724">
    <property type="protein sequence ID" value="VDM92013.1"/>
    <property type="molecule type" value="Genomic_DNA"/>
</dbReference>
<evidence type="ECO:0000313" key="3">
    <source>
        <dbReference type="EMBL" id="VDM92013.1"/>
    </source>
</evidence>
<dbReference type="InterPro" id="IPR008139">
    <property type="entry name" value="SaposinB_dom"/>
</dbReference>
<reference evidence="3 4" key="1">
    <citation type="submission" date="2018-08" db="EMBL/GenBank/DDBJ databases">
        <authorList>
            <person name="Laetsch R D."/>
            <person name="Stevens L."/>
            <person name="Kumar S."/>
            <person name="Blaxter L. M."/>
        </authorList>
    </citation>
    <scope>NUCLEOTIDE SEQUENCE [LARGE SCALE GENOMIC DNA]</scope>
</reference>
<keyword evidence="1" id="KW-1015">Disulfide bond</keyword>
<dbReference type="SUPFAM" id="SSF47862">
    <property type="entry name" value="Saposin"/>
    <property type="match status" value="1"/>
</dbReference>
<keyword evidence="4" id="KW-1185">Reference proteome</keyword>
<dbReference type="PROSITE" id="PS50015">
    <property type="entry name" value="SAP_B"/>
    <property type="match status" value="1"/>
</dbReference>
<organism evidence="3 4">
    <name type="scientific">Litomosoides sigmodontis</name>
    <name type="common">Filarial nematode worm</name>
    <dbReference type="NCBI Taxonomy" id="42156"/>
    <lineage>
        <taxon>Eukaryota</taxon>
        <taxon>Metazoa</taxon>
        <taxon>Ecdysozoa</taxon>
        <taxon>Nematoda</taxon>
        <taxon>Chromadorea</taxon>
        <taxon>Rhabditida</taxon>
        <taxon>Spirurina</taxon>
        <taxon>Spiruromorpha</taxon>
        <taxon>Filarioidea</taxon>
        <taxon>Onchocercidae</taxon>
        <taxon>Litomosoides</taxon>
    </lineage>
</organism>
<sequence length="115" mass="12681">MEEMKFISIVLAVIVVVVLVQTNAVKLSELTVLKTQHEGSCDLCKAFINGVLSAAAKLFAWINKEVKELCEECFAGNTTAASVCMMKVETALKKVQEYVTVKEDAETICKKLYLC</sequence>
<dbReference type="Proteomes" id="UP000277928">
    <property type="component" value="Unassembled WGS sequence"/>
</dbReference>
<evidence type="ECO:0000256" key="1">
    <source>
        <dbReference type="ARBA" id="ARBA00023157"/>
    </source>
</evidence>
<protein>
    <recommendedName>
        <fullName evidence="2">Saposin B-type domain-containing protein</fullName>
    </recommendedName>
</protein>
<name>A0A3P7JLS5_LITSI</name>
<proteinExistence type="predicted"/>
<feature type="domain" description="Saposin B-type" evidence="2">
    <location>
        <begin position="37"/>
        <end position="115"/>
    </location>
</feature>
<evidence type="ECO:0000313" key="4">
    <source>
        <dbReference type="Proteomes" id="UP000277928"/>
    </source>
</evidence>
<dbReference type="Gene3D" id="1.10.225.10">
    <property type="entry name" value="Saposin-like"/>
    <property type="match status" value="1"/>
</dbReference>
<gene>
    <name evidence="3" type="ORF">NLS_LOCUS9584</name>
</gene>
<dbReference type="AlphaFoldDB" id="A0A3P7JLS5"/>
<dbReference type="OMA" id="ICRKFYL"/>
<accession>A0A3P7JLS5</accession>